<proteinExistence type="predicted"/>
<evidence type="ECO:0000313" key="2">
    <source>
        <dbReference type="EMBL" id="EFF41377.1"/>
    </source>
</evidence>
<keyword evidence="1" id="KW-0175">Coiled coil</keyword>
<feature type="coiled-coil region" evidence="1">
    <location>
        <begin position="10"/>
        <end position="37"/>
    </location>
</feature>
<evidence type="ECO:0000256" key="1">
    <source>
        <dbReference type="SAM" id="Coils"/>
    </source>
</evidence>
<sequence>MNTVVDIEKAKLLAERINELKKEASSLTKELKELFKDTNVEVEEILSDGTKLVYKQFKTKPKFDYKSFVAYLLQAVKKGIQYDDNEIDNLLEQFKEERPEKWALKIIK</sequence>
<dbReference type="OrthoDB" id="399236at2"/>
<organism evidence="2 3">
    <name type="scientific">Mycoplasmopsis alligatoris A21JP2</name>
    <dbReference type="NCBI Taxonomy" id="747682"/>
    <lineage>
        <taxon>Bacteria</taxon>
        <taxon>Bacillati</taxon>
        <taxon>Mycoplasmatota</taxon>
        <taxon>Mycoplasmoidales</taxon>
        <taxon>Metamycoplasmataceae</taxon>
        <taxon>Mycoplasmopsis</taxon>
    </lineage>
</organism>
<dbReference type="Proteomes" id="UP000004757">
    <property type="component" value="Unassembled WGS sequence"/>
</dbReference>
<gene>
    <name evidence="2" type="ORF">MALL_0055</name>
</gene>
<dbReference type="RefSeq" id="WP_005683694.1">
    <property type="nucleotide sequence ID" value="NZ_ADNC01000024.1"/>
</dbReference>
<keyword evidence="3" id="KW-1185">Reference proteome</keyword>
<accession>D4XW99</accession>
<reference evidence="2 3" key="1">
    <citation type="submission" date="2010-03" db="EMBL/GenBank/DDBJ databases">
        <authorList>
            <person name="Glass J.I."/>
            <person name="Benders G.A."/>
            <person name="Durkin A.S."/>
            <person name="Farmerie W.G."/>
            <person name="Hlavinka K."/>
            <person name="Hostetler J."/>
            <person name="Jackson J."/>
            <person name="May M.A."/>
            <person name="Miller R.H."/>
            <person name="Paralanov V."/>
            <person name="Radune D."/>
            <person name="Szczypinski B."/>
            <person name="Brown D.R."/>
        </authorList>
    </citation>
    <scope>NUCLEOTIDE SEQUENCE [LARGE SCALE GENOMIC DNA]</scope>
    <source>
        <strain evidence="2 3">A21JP2</strain>
    </source>
</reference>
<protein>
    <submittedName>
        <fullName evidence="2">Uncharacterized protein</fullName>
    </submittedName>
</protein>
<dbReference type="STRING" id="747682.MALL_0055"/>
<comment type="caution">
    <text evidence="2">The sequence shown here is derived from an EMBL/GenBank/DDBJ whole genome shotgun (WGS) entry which is preliminary data.</text>
</comment>
<evidence type="ECO:0000313" key="3">
    <source>
        <dbReference type="Proteomes" id="UP000004757"/>
    </source>
</evidence>
<name>D4XW99_9BACT</name>
<dbReference type="eggNOG" id="ENOG5031YTP">
    <property type="taxonomic scope" value="Bacteria"/>
</dbReference>
<dbReference type="AlphaFoldDB" id="D4XW99"/>
<dbReference type="EMBL" id="ADNC01000024">
    <property type="protein sequence ID" value="EFF41377.1"/>
    <property type="molecule type" value="Genomic_DNA"/>
</dbReference>